<keyword evidence="2" id="KW-0479">Metal-binding</keyword>
<evidence type="ECO:0000256" key="2">
    <source>
        <dbReference type="ARBA" id="ARBA00022723"/>
    </source>
</evidence>
<evidence type="ECO:0000313" key="7">
    <source>
        <dbReference type="Proteomes" id="UP000233786"/>
    </source>
</evidence>
<dbReference type="PANTHER" id="PTHR43401">
    <property type="entry name" value="L-THREONINE 3-DEHYDROGENASE"/>
    <property type="match status" value="1"/>
</dbReference>
<dbReference type="EMBL" id="PJNB01000001">
    <property type="protein sequence ID" value="PKW16774.1"/>
    <property type="molecule type" value="Genomic_DNA"/>
</dbReference>
<dbReference type="CDD" id="cd08231">
    <property type="entry name" value="MDR_TM0436_like"/>
    <property type="match status" value="1"/>
</dbReference>
<name>A0A2N3Y1F7_SACSN</name>
<dbReference type="SUPFAM" id="SSF51735">
    <property type="entry name" value="NAD(P)-binding Rossmann-fold domains"/>
    <property type="match status" value="1"/>
</dbReference>
<evidence type="ECO:0000256" key="1">
    <source>
        <dbReference type="ARBA" id="ARBA00001947"/>
    </source>
</evidence>
<evidence type="ECO:0000256" key="4">
    <source>
        <dbReference type="ARBA" id="ARBA00023002"/>
    </source>
</evidence>
<evidence type="ECO:0000259" key="5">
    <source>
        <dbReference type="SMART" id="SM00829"/>
    </source>
</evidence>
<dbReference type="GO" id="GO:0046872">
    <property type="term" value="F:metal ion binding"/>
    <property type="evidence" value="ECO:0007669"/>
    <property type="project" value="UniProtKB-KW"/>
</dbReference>
<gene>
    <name evidence="6" type="ORF">A8926_4657</name>
</gene>
<dbReference type="Proteomes" id="UP000233786">
    <property type="component" value="Unassembled WGS sequence"/>
</dbReference>
<dbReference type="GO" id="GO:0016491">
    <property type="term" value="F:oxidoreductase activity"/>
    <property type="evidence" value="ECO:0007669"/>
    <property type="project" value="UniProtKB-KW"/>
</dbReference>
<organism evidence="6 7">
    <name type="scientific">Saccharopolyspora spinosa</name>
    <dbReference type="NCBI Taxonomy" id="60894"/>
    <lineage>
        <taxon>Bacteria</taxon>
        <taxon>Bacillati</taxon>
        <taxon>Actinomycetota</taxon>
        <taxon>Actinomycetes</taxon>
        <taxon>Pseudonocardiales</taxon>
        <taxon>Pseudonocardiaceae</taxon>
        <taxon>Saccharopolyspora</taxon>
    </lineage>
</organism>
<comment type="caution">
    <text evidence="6">The sequence shown here is derived from an EMBL/GenBank/DDBJ whole genome shotgun (WGS) entry which is preliminary data.</text>
</comment>
<evidence type="ECO:0000256" key="3">
    <source>
        <dbReference type="ARBA" id="ARBA00022833"/>
    </source>
</evidence>
<dbReference type="Pfam" id="PF00107">
    <property type="entry name" value="ADH_zinc_N"/>
    <property type="match status" value="1"/>
</dbReference>
<dbReference type="InterPro" id="IPR020843">
    <property type="entry name" value="ER"/>
</dbReference>
<dbReference type="Gene3D" id="3.40.50.720">
    <property type="entry name" value="NAD(P)-binding Rossmann-like Domain"/>
    <property type="match status" value="1"/>
</dbReference>
<reference evidence="6" key="1">
    <citation type="submission" date="2017-12" db="EMBL/GenBank/DDBJ databases">
        <title>Sequencing the genomes of 1000 Actinobacteria strains.</title>
        <authorList>
            <person name="Klenk H.-P."/>
        </authorList>
    </citation>
    <scope>NUCLEOTIDE SEQUENCE [LARGE SCALE GENOMIC DNA]</scope>
    <source>
        <strain evidence="6">DSM 44228</strain>
    </source>
</reference>
<dbReference type="InterPro" id="IPR013149">
    <property type="entry name" value="ADH-like_C"/>
</dbReference>
<dbReference type="SUPFAM" id="SSF50129">
    <property type="entry name" value="GroES-like"/>
    <property type="match status" value="1"/>
</dbReference>
<feature type="domain" description="Enoyl reductase (ER)" evidence="5">
    <location>
        <begin position="20"/>
        <end position="378"/>
    </location>
</feature>
<dbReference type="InterPro" id="IPR011032">
    <property type="entry name" value="GroES-like_sf"/>
</dbReference>
<dbReference type="SMART" id="SM00829">
    <property type="entry name" value="PKS_ER"/>
    <property type="match status" value="1"/>
</dbReference>
<dbReference type="STRING" id="994479.GCA_000194155_06776"/>
<sequence>MSTASVDGLPSYSKAAVLTKYLEPLELQELPLPNELAPEALLVRMEASTVCGSDHKLWAGRMGGALPLRLPLIPGHEFAGRIVRFGPGDRVDSFGTPLRLGDRITFVHSNCGHCDYCSLHHLPALCTNRDMYTFTSSEIPPHLFGGFSEYVHVFPRSGRVRVPDTVDSAIASASSCALRTVVHSFERLGTVEPWQTLVIQGSGPLGLFATAMADHLGAGRIIVIGGPADRLALARRYGATDTIAIADHAEGDARVEAVLELTGGKGADAIIELSGARTAFTEGLRMMRVAGRYIITGPMDEPGTEVEIRPGYLTGKQVNIMGAWSADISHYWKALRFLEKTADKYDFAAMTTARYPLTEATTALERMGAYADIKPVVIP</sequence>
<dbReference type="InterPro" id="IPR050129">
    <property type="entry name" value="Zn_alcohol_dh"/>
</dbReference>
<keyword evidence="3" id="KW-0862">Zinc</keyword>
<keyword evidence="4" id="KW-0560">Oxidoreductase</keyword>
<evidence type="ECO:0000313" key="6">
    <source>
        <dbReference type="EMBL" id="PKW16774.1"/>
    </source>
</evidence>
<dbReference type="RefSeq" id="WP_029536010.1">
    <property type="nucleotide sequence ID" value="NZ_CP061007.1"/>
</dbReference>
<accession>A0A2N3Y1F7</accession>
<keyword evidence="7" id="KW-1185">Reference proteome</keyword>
<dbReference type="InterPro" id="IPR036291">
    <property type="entry name" value="NAD(P)-bd_dom_sf"/>
</dbReference>
<dbReference type="AlphaFoldDB" id="A0A2N3Y1F7"/>
<comment type="cofactor">
    <cofactor evidence="1">
        <name>Zn(2+)</name>
        <dbReference type="ChEBI" id="CHEBI:29105"/>
    </cofactor>
</comment>
<dbReference type="Gene3D" id="3.90.180.10">
    <property type="entry name" value="Medium-chain alcohol dehydrogenases, catalytic domain"/>
    <property type="match status" value="1"/>
</dbReference>
<dbReference type="Pfam" id="PF08240">
    <property type="entry name" value="ADH_N"/>
    <property type="match status" value="1"/>
</dbReference>
<dbReference type="PANTHER" id="PTHR43401:SF2">
    <property type="entry name" value="L-THREONINE 3-DEHYDROGENASE"/>
    <property type="match status" value="1"/>
</dbReference>
<dbReference type="InterPro" id="IPR013154">
    <property type="entry name" value="ADH-like_N"/>
</dbReference>
<proteinExistence type="predicted"/>
<protein>
    <submittedName>
        <fullName evidence="6">Threonine dehydrogenase-like Zn-dependent dehydrogenase</fullName>
    </submittedName>
</protein>